<name>A0AAJ6PA36_9CYAN</name>
<dbReference type="RefSeq" id="WP_281483638.1">
    <property type="nucleotide sequence ID" value="NZ_CP124543.1"/>
</dbReference>
<reference evidence="2 3" key="1">
    <citation type="journal article" date="2023" name="Limnol Oceanogr Lett">
        <title>Environmental adaptations by the intertidal Antarctic cyanobacterium Halotia branconii CENA392 as revealed using long-read genome sequencing.</title>
        <authorList>
            <person name="Dextro R.B."/>
            <person name="Delbaje E."/>
            <person name="Freitas P.N.N."/>
            <person name="Geraldes V."/>
            <person name="Pinto E."/>
            <person name="Long P.F."/>
            <person name="Fiore M.F."/>
        </authorList>
    </citation>
    <scope>NUCLEOTIDE SEQUENCE [LARGE SCALE GENOMIC DNA]</scope>
    <source>
        <strain evidence="2 3">CENA392</strain>
    </source>
</reference>
<keyword evidence="1" id="KW-0732">Signal</keyword>
<protein>
    <submittedName>
        <fullName evidence="2">Uncharacterized protein</fullName>
    </submittedName>
</protein>
<evidence type="ECO:0000313" key="3">
    <source>
        <dbReference type="Proteomes" id="UP001223520"/>
    </source>
</evidence>
<feature type="signal peptide" evidence="1">
    <location>
        <begin position="1"/>
        <end position="26"/>
    </location>
</feature>
<dbReference type="AlphaFoldDB" id="A0AAJ6PA36"/>
<feature type="chain" id="PRO_5042462131" evidence="1">
    <location>
        <begin position="27"/>
        <end position="180"/>
    </location>
</feature>
<sequence>MSRNQVISCLGTIAALLLLHQPQTLAQYLFSSAEPTEIYQLSTPQKLVIPPLAPSEISPAAVTESVAQENLLAPPRFDTIITRELPALWQMRVPLEQVGFLNATYEIRAENGRSNAVSNDRRSESAVSVALEPLPIIEVSRDQNSNTALIQGGVRLKMDLSTAQSAGAYGGDLTVTINQH</sequence>
<keyword evidence="3" id="KW-1185">Reference proteome</keyword>
<evidence type="ECO:0000313" key="2">
    <source>
        <dbReference type="EMBL" id="WGV26385.1"/>
    </source>
</evidence>
<accession>A0AAJ6PA36</accession>
<evidence type="ECO:0000256" key="1">
    <source>
        <dbReference type="SAM" id="SignalP"/>
    </source>
</evidence>
<dbReference type="Proteomes" id="UP001223520">
    <property type="component" value="Chromosome"/>
</dbReference>
<proteinExistence type="predicted"/>
<dbReference type="EMBL" id="CP124543">
    <property type="protein sequence ID" value="WGV26385.1"/>
    <property type="molecule type" value="Genomic_DNA"/>
</dbReference>
<dbReference type="KEGG" id="hbq:QI031_02405"/>
<organism evidence="2 3">
    <name type="scientific">Halotia branconii CENA392</name>
    <dbReference type="NCBI Taxonomy" id="1539056"/>
    <lineage>
        <taxon>Bacteria</taxon>
        <taxon>Bacillati</taxon>
        <taxon>Cyanobacteriota</taxon>
        <taxon>Cyanophyceae</taxon>
        <taxon>Nostocales</taxon>
        <taxon>Nodulariaceae</taxon>
        <taxon>Halotia</taxon>
    </lineage>
</organism>
<gene>
    <name evidence="2" type="ORF">QI031_02405</name>
</gene>